<feature type="region of interest" description="Disordered" evidence="1">
    <location>
        <begin position="162"/>
        <end position="229"/>
    </location>
</feature>
<name>A0A9P9YUQ1_9MUSC</name>
<feature type="compositionally biased region" description="Basic and acidic residues" evidence="1">
    <location>
        <begin position="212"/>
        <end position="223"/>
    </location>
</feature>
<feature type="non-terminal residue" evidence="2">
    <location>
        <position position="229"/>
    </location>
</feature>
<sequence>MSPHYMNCALVAQFPWKSKMVSICERKFSRSRRLSHDQCLWLQRNQLEIQQLAKLVGSHPEDIDEFLFELSLQNYNRQLNAKGCGWNACNVPLCYPYICDRYMSIFDHRGNLRSPSQSNSLQRILPLLLDYLNGDSPDGQKGSPIYEARPAGHQANHLPMVLSSDSESSDEESLNPIDWSLGPSSSSRVMMKRKRSISRHESQVLKPQSESESEKDLTREKNPKSFGRQ</sequence>
<comment type="caution">
    <text evidence="2">The sequence shown here is derived from an EMBL/GenBank/DDBJ whole genome shotgun (WGS) entry which is preliminary data.</text>
</comment>
<dbReference type="EMBL" id="JAMKOV010000002">
    <property type="protein sequence ID" value="KAI8043049.1"/>
    <property type="molecule type" value="Genomic_DNA"/>
</dbReference>
<accession>A0A9P9YUQ1</accession>
<dbReference type="InterPro" id="IPR031958">
    <property type="entry name" value="DUF4778"/>
</dbReference>
<evidence type="ECO:0000313" key="2">
    <source>
        <dbReference type="EMBL" id="KAI8043049.1"/>
    </source>
</evidence>
<evidence type="ECO:0000256" key="1">
    <source>
        <dbReference type="SAM" id="MobiDB-lite"/>
    </source>
</evidence>
<organism evidence="2 3">
    <name type="scientific">Drosophila gunungcola</name>
    <name type="common">fruit fly</name>
    <dbReference type="NCBI Taxonomy" id="103775"/>
    <lineage>
        <taxon>Eukaryota</taxon>
        <taxon>Metazoa</taxon>
        <taxon>Ecdysozoa</taxon>
        <taxon>Arthropoda</taxon>
        <taxon>Hexapoda</taxon>
        <taxon>Insecta</taxon>
        <taxon>Pterygota</taxon>
        <taxon>Neoptera</taxon>
        <taxon>Endopterygota</taxon>
        <taxon>Diptera</taxon>
        <taxon>Brachycera</taxon>
        <taxon>Muscomorpha</taxon>
        <taxon>Ephydroidea</taxon>
        <taxon>Drosophilidae</taxon>
        <taxon>Drosophila</taxon>
        <taxon>Sophophora</taxon>
    </lineage>
</organism>
<evidence type="ECO:0000313" key="3">
    <source>
        <dbReference type="Proteomes" id="UP001059596"/>
    </source>
</evidence>
<keyword evidence="3" id="KW-1185">Reference proteome</keyword>
<proteinExistence type="predicted"/>
<gene>
    <name evidence="2" type="ORF">M5D96_004374</name>
</gene>
<protein>
    <submittedName>
        <fullName evidence="2">Uncharacterized protein</fullName>
    </submittedName>
</protein>
<reference evidence="2" key="1">
    <citation type="journal article" date="2023" name="Genome Biol. Evol.">
        <title>Long-read-based Genome Assembly of Drosophila gunungcola Reveals Fewer Chemosensory Genes in Flower-breeding Species.</title>
        <authorList>
            <person name="Negi A."/>
            <person name="Liao B.Y."/>
            <person name="Yeh S.D."/>
        </authorList>
    </citation>
    <scope>NUCLEOTIDE SEQUENCE</scope>
    <source>
        <strain evidence="2">Sukarami</strain>
    </source>
</reference>
<dbReference type="Pfam" id="PF16008">
    <property type="entry name" value="DUF4778"/>
    <property type="match status" value="1"/>
</dbReference>
<dbReference type="Proteomes" id="UP001059596">
    <property type="component" value="Unassembled WGS sequence"/>
</dbReference>
<dbReference type="AlphaFoldDB" id="A0A9P9YUQ1"/>